<dbReference type="SUPFAM" id="SSF53448">
    <property type="entry name" value="Nucleotide-diphospho-sugar transferases"/>
    <property type="match status" value="1"/>
</dbReference>
<dbReference type="AlphaFoldDB" id="A0A543NJM8"/>
<dbReference type="Gene3D" id="3.90.550.10">
    <property type="entry name" value="Spore Coat Polysaccharide Biosynthesis Protein SpsA, Chain A"/>
    <property type="match status" value="1"/>
</dbReference>
<protein>
    <submittedName>
        <fullName evidence="2">Nicotine blue oxidoreductase</fullName>
    </submittedName>
</protein>
<feature type="domain" description="MobA-like NTP transferase" evidence="1">
    <location>
        <begin position="13"/>
        <end position="166"/>
    </location>
</feature>
<dbReference type="CDD" id="cd04182">
    <property type="entry name" value="GT_2_like_f"/>
    <property type="match status" value="1"/>
</dbReference>
<dbReference type="PANTHER" id="PTHR43777:SF1">
    <property type="entry name" value="MOLYBDENUM COFACTOR CYTIDYLYLTRANSFERASE"/>
    <property type="match status" value="1"/>
</dbReference>
<proteinExistence type="predicted"/>
<dbReference type="PANTHER" id="PTHR43777">
    <property type="entry name" value="MOLYBDENUM COFACTOR CYTIDYLYLTRANSFERASE"/>
    <property type="match status" value="1"/>
</dbReference>
<dbReference type="Proteomes" id="UP000317422">
    <property type="component" value="Unassembled WGS sequence"/>
</dbReference>
<name>A0A543NJM8_9ACTN</name>
<gene>
    <name evidence="2" type="ORF">FHX37_1931</name>
</gene>
<evidence type="ECO:0000313" key="2">
    <source>
        <dbReference type="EMBL" id="TQN32006.1"/>
    </source>
</evidence>
<evidence type="ECO:0000259" key="1">
    <source>
        <dbReference type="Pfam" id="PF12804"/>
    </source>
</evidence>
<dbReference type="EMBL" id="VFQC01000001">
    <property type="protein sequence ID" value="TQN32006.1"/>
    <property type="molecule type" value="Genomic_DNA"/>
</dbReference>
<keyword evidence="3" id="KW-1185">Reference proteome</keyword>
<dbReference type="InterPro" id="IPR029044">
    <property type="entry name" value="Nucleotide-diphossugar_trans"/>
</dbReference>
<sequence length="202" mass="20772">MSAVRGKHAPVAGVLLAAGEGSRLGGPKAVVTVAGERLADRGVRTLRDGGCEPVCVVSGAVGVTVAGAWIVDNPLWESGLGTSLRAGLDALPEDVGAAVVALADQPLVTAVAVRRLCDAHRAGASVAVATYEGLPRNPVLLSREHWPEVRSLATGDVGARPFLRANPHLVTPVPCDDAGSPEDVDTRDDLERIRETLDAGSD</sequence>
<dbReference type="GO" id="GO:0016779">
    <property type="term" value="F:nucleotidyltransferase activity"/>
    <property type="evidence" value="ECO:0007669"/>
    <property type="project" value="UniProtKB-ARBA"/>
</dbReference>
<dbReference type="InterPro" id="IPR025877">
    <property type="entry name" value="MobA-like_NTP_Trfase"/>
</dbReference>
<comment type="caution">
    <text evidence="2">The sequence shown here is derived from an EMBL/GenBank/DDBJ whole genome shotgun (WGS) entry which is preliminary data.</text>
</comment>
<organism evidence="2 3">
    <name type="scientific">Haloactinospora alba</name>
    <dbReference type="NCBI Taxonomy" id="405555"/>
    <lineage>
        <taxon>Bacteria</taxon>
        <taxon>Bacillati</taxon>
        <taxon>Actinomycetota</taxon>
        <taxon>Actinomycetes</taxon>
        <taxon>Streptosporangiales</taxon>
        <taxon>Nocardiopsidaceae</taxon>
        <taxon>Haloactinospora</taxon>
    </lineage>
</organism>
<dbReference type="RefSeq" id="WP_141925151.1">
    <property type="nucleotide sequence ID" value="NZ_VFQC01000001.1"/>
</dbReference>
<reference evidence="2 3" key="1">
    <citation type="submission" date="2019-06" db="EMBL/GenBank/DDBJ databases">
        <title>Sequencing the genomes of 1000 actinobacteria strains.</title>
        <authorList>
            <person name="Klenk H.-P."/>
        </authorList>
    </citation>
    <scope>NUCLEOTIDE SEQUENCE [LARGE SCALE GENOMIC DNA]</scope>
    <source>
        <strain evidence="2 3">DSM 45015</strain>
    </source>
</reference>
<dbReference type="Pfam" id="PF12804">
    <property type="entry name" value="NTP_transf_3"/>
    <property type="match status" value="1"/>
</dbReference>
<evidence type="ECO:0000313" key="3">
    <source>
        <dbReference type="Proteomes" id="UP000317422"/>
    </source>
</evidence>
<dbReference type="OrthoDB" id="4427994at2"/>
<accession>A0A543NJM8</accession>